<comment type="caution">
    <text evidence="1">The sequence shown here is derived from an EMBL/GenBank/DDBJ whole genome shotgun (WGS) entry which is preliminary data.</text>
</comment>
<dbReference type="EMBL" id="QGKY02000164">
    <property type="protein sequence ID" value="KAF2595362.1"/>
    <property type="molecule type" value="Genomic_DNA"/>
</dbReference>
<evidence type="ECO:0000313" key="1">
    <source>
        <dbReference type="EMBL" id="KAF2595362.1"/>
    </source>
</evidence>
<accession>A0A8S9KMV4</accession>
<name>A0A8S9KMV4_BRACR</name>
<sequence length="86" mass="9123">MSGLYINVAKSTVFAAGRGKQALETAAAACGITVKAKPLVLAPNVDDGVKWKRGDVEYGSEFSAYSTWNMLLKIGSLLDPECELGE</sequence>
<dbReference type="AlphaFoldDB" id="A0A8S9KMV4"/>
<reference evidence="1" key="1">
    <citation type="submission" date="2019-12" db="EMBL/GenBank/DDBJ databases">
        <title>Genome sequencing and annotation of Brassica cretica.</title>
        <authorList>
            <person name="Studholme D.J."/>
            <person name="Sarris P.F."/>
        </authorList>
    </citation>
    <scope>NUCLEOTIDE SEQUENCE</scope>
    <source>
        <strain evidence="1">PFS-102/07</strain>
        <tissue evidence="1">Leaf</tissue>
    </source>
</reference>
<organism evidence="1">
    <name type="scientific">Brassica cretica</name>
    <name type="common">Mustard</name>
    <dbReference type="NCBI Taxonomy" id="69181"/>
    <lineage>
        <taxon>Eukaryota</taxon>
        <taxon>Viridiplantae</taxon>
        <taxon>Streptophyta</taxon>
        <taxon>Embryophyta</taxon>
        <taxon>Tracheophyta</taxon>
        <taxon>Spermatophyta</taxon>
        <taxon>Magnoliopsida</taxon>
        <taxon>eudicotyledons</taxon>
        <taxon>Gunneridae</taxon>
        <taxon>Pentapetalae</taxon>
        <taxon>rosids</taxon>
        <taxon>malvids</taxon>
        <taxon>Brassicales</taxon>
        <taxon>Brassicaceae</taxon>
        <taxon>Brassiceae</taxon>
        <taxon>Brassica</taxon>
    </lineage>
</organism>
<protein>
    <submittedName>
        <fullName evidence="1">Uncharacterized protein</fullName>
    </submittedName>
</protein>
<proteinExistence type="predicted"/>
<gene>
    <name evidence="1" type="ORF">F2Q70_00042670</name>
</gene>